<sequence length="1176" mass="131824">MSHPPFWLTKQFFYPVGNTAAISFTQDLSPEQSAADILLLGCGDPRSILYTLYSDLTIGARKLDITCCDIQPAVLARNILLFSLLDQNENIDRVWNIFYHFKLDDRDFKILTQQSRALYERAEKMDSWEGSRFSSFLKIEDARTLSELRRHWKSYANFSSLPTDRKMRIIKEQIHHSKINAGLSTTLISPGRSAGILWPQAMKPVSELFRKYWETGTTFTLASDIKRATNLNPTFVYSLSGEVFDPFPSTFPSGFHLISAFAPIKSDPTGPTPSAGSVATNTLKQQFAAWCRAFREARKTGLIILRFFAGDAIPFCRALDQFKRTGNPPTNLFVSDYQATQINFTGPVTPTTFDVIDTSNLTDHLGLFNLLLLTHSLLKKTPESQAVLYTETLLPTGQDVTKSFLERLFTDVPTIALLFGIAPRPYVSSFATHSNVHEIIYSEHFNQYHERVAWSDPARGGSLAPSHEPKITSLEVHSLARILYGIHDNMFANEKVDLTTLPNSTNPNVLRDLSTVRFGRETVAIFFRALHDRIHLLDGNWEQVANAFIQKCRSGGNRIIESNCHQDICLQLHLYGIFTTDTLKPNWATDLGLRVSPRNTLFDGWPFLPPVVCVVLTVPHRRLEVFTSQPEMVGSPTLQCSVWVPGSQDNVLAAIQLAWGKCVTPPGSDRVVFEEDPDGQRGQCDLVVSFWASTRILEFPGTRVALCIKPTPRTTFVFMQKLGMHLEVFEASVLDRKFVKILTYRPALAAEPSRTPPIDPLLPPIDFSSDQLCHAIVTGPHSQRVDSLSIRFDVKPKVEQNDLQNGALVSVNQVSPCTIELRIGSHSHLLSYPYPFNGKAHKVRIARKSHYIEVIVPVSMPNEPSGYFLNPSPIMNTGAYTTWNIHHVRLDCLPTLDVRNPAKVDWLNTICALQLSEREQAIRNGDENQKNIAINALVNVKESIHGITVNFSGIQGRRTRTIGLFEKDQDKPHVLLLIGGIKLDPASFTFVLDAAIVPLSSERMAILKSKIHKLQNTGTVVQARTLGHEVEAWKKLIPAFVERCRSWSHRPNCEYTSQGRVPLSTAYDENPICTCGQGIGFTSSEWKAPEWKDLLPFATRAAICPLFSVSYIERVAANWSERREAPSEKPTMVCWACGGPGKPTLSACSGCKKARYCSTACQQRDWKSHKVDCRAN</sequence>
<dbReference type="Proteomes" id="UP000030108">
    <property type="component" value="Unassembled WGS sequence"/>
</dbReference>
<feature type="domain" description="MYND-type" evidence="9">
    <location>
        <begin position="1134"/>
        <end position="1173"/>
    </location>
</feature>
<evidence type="ECO:0000259" key="9">
    <source>
        <dbReference type="PROSITE" id="PS50865"/>
    </source>
</evidence>
<evidence type="ECO:0000256" key="2">
    <source>
        <dbReference type="ARBA" id="ARBA00022771"/>
    </source>
</evidence>
<dbReference type="Pfam" id="PF14737">
    <property type="entry name" value="DUF4470"/>
    <property type="match status" value="1"/>
</dbReference>
<reference evidence="11" key="1">
    <citation type="journal article" date="2014" name="Genome Announc.">
        <title>Draft genome sequence of the plant-pathogenic soil fungus Rhizoctonia solani anastomosis group 3 strain Rhs1AP.</title>
        <authorList>
            <person name="Cubeta M.A."/>
            <person name="Thomas E."/>
            <person name="Dean R.A."/>
            <person name="Jabaji S."/>
            <person name="Neate S.M."/>
            <person name="Tavantzis S."/>
            <person name="Toda T."/>
            <person name="Vilgalys R."/>
            <person name="Bharathan N."/>
            <person name="Fedorova-Abrams N."/>
            <person name="Pakala S.B."/>
            <person name="Pakala S.M."/>
            <person name="Zafar N."/>
            <person name="Joardar V."/>
            <person name="Losada L."/>
            <person name="Nierman W.C."/>
        </authorList>
    </citation>
    <scope>NUCLEOTIDE SEQUENCE [LARGE SCALE GENOMIC DNA]</scope>
    <source>
        <strain evidence="11">AG-3</strain>
    </source>
</reference>
<dbReference type="GO" id="GO:0005634">
    <property type="term" value="C:nucleus"/>
    <property type="evidence" value="ECO:0007669"/>
    <property type="project" value="TreeGrafter"/>
</dbReference>
<keyword evidence="4" id="KW-0805">Transcription regulation</keyword>
<dbReference type="InterPro" id="IPR027974">
    <property type="entry name" value="DUF4470"/>
</dbReference>
<comment type="caution">
    <text evidence="10">The sequence shown here is derived from an EMBL/GenBank/DDBJ whole genome shotgun (WGS) entry which is preliminary data.</text>
</comment>
<dbReference type="InterPro" id="IPR024119">
    <property type="entry name" value="TF_DEAF-1"/>
</dbReference>
<dbReference type="PANTHER" id="PTHR10237:SF1">
    <property type="entry name" value="DEFORMED EPIDERMAL AUTOREGULATORY FACTOR 1 HOMOLOG"/>
    <property type="match status" value="1"/>
</dbReference>
<dbReference type="GO" id="GO:0000981">
    <property type="term" value="F:DNA-binding transcription factor activity, RNA polymerase II-specific"/>
    <property type="evidence" value="ECO:0007669"/>
    <property type="project" value="TreeGrafter"/>
</dbReference>
<name>X8IZ27_9AGAM</name>
<evidence type="ECO:0000256" key="3">
    <source>
        <dbReference type="ARBA" id="ARBA00022833"/>
    </source>
</evidence>
<dbReference type="AlphaFoldDB" id="X8IZ27"/>
<gene>
    <name evidence="10" type="ORF">RSOL_050520</name>
</gene>
<dbReference type="Gene3D" id="6.10.140.2220">
    <property type="match status" value="1"/>
</dbReference>
<dbReference type="GO" id="GO:0008270">
    <property type="term" value="F:zinc ion binding"/>
    <property type="evidence" value="ECO:0007669"/>
    <property type="project" value="UniProtKB-KW"/>
</dbReference>
<dbReference type="Pfam" id="PF01753">
    <property type="entry name" value="zf-MYND"/>
    <property type="match status" value="1"/>
</dbReference>
<keyword evidence="3" id="KW-0862">Zinc</keyword>
<organism evidence="10 11">
    <name type="scientific">Rhizoctonia solani AG-3 Rhs1AP</name>
    <dbReference type="NCBI Taxonomy" id="1086054"/>
    <lineage>
        <taxon>Eukaryota</taxon>
        <taxon>Fungi</taxon>
        <taxon>Dikarya</taxon>
        <taxon>Basidiomycota</taxon>
        <taxon>Agaricomycotina</taxon>
        <taxon>Agaricomycetes</taxon>
        <taxon>Cantharellales</taxon>
        <taxon>Ceratobasidiaceae</taxon>
        <taxon>Rhizoctonia</taxon>
    </lineage>
</organism>
<evidence type="ECO:0000256" key="7">
    <source>
        <dbReference type="ARBA" id="ARBA00023242"/>
    </source>
</evidence>
<dbReference type="EMBL" id="JATN01000322">
    <property type="protein sequence ID" value="EUC54469.1"/>
    <property type="molecule type" value="Genomic_DNA"/>
</dbReference>
<proteinExistence type="predicted"/>
<evidence type="ECO:0000256" key="1">
    <source>
        <dbReference type="ARBA" id="ARBA00022723"/>
    </source>
</evidence>
<evidence type="ECO:0000256" key="8">
    <source>
        <dbReference type="PROSITE-ProRule" id="PRU00134"/>
    </source>
</evidence>
<evidence type="ECO:0000256" key="4">
    <source>
        <dbReference type="ARBA" id="ARBA00023015"/>
    </source>
</evidence>
<keyword evidence="6" id="KW-0804">Transcription</keyword>
<evidence type="ECO:0000256" key="5">
    <source>
        <dbReference type="ARBA" id="ARBA00023125"/>
    </source>
</evidence>
<keyword evidence="7" id="KW-0539">Nucleus</keyword>
<dbReference type="InterPro" id="IPR002893">
    <property type="entry name" value="Znf_MYND"/>
</dbReference>
<keyword evidence="2 8" id="KW-0863">Zinc-finger</keyword>
<dbReference type="PROSITE" id="PS50865">
    <property type="entry name" value="ZF_MYND_2"/>
    <property type="match status" value="1"/>
</dbReference>
<dbReference type="GO" id="GO:0003677">
    <property type="term" value="F:DNA binding"/>
    <property type="evidence" value="ECO:0007669"/>
    <property type="project" value="UniProtKB-KW"/>
</dbReference>
<dbReference type="SUPFAM" id="SSF144232">
    <property type="entry name" value="HIT/MYND zinc finger-like"/>
    <property type="match status" value="1"/>
</dbReference>
<dbReference type="OrthoDB" id="432970at2759"/>
<evidence type="ECO:0000256" key="6">
    <source>
        <dbReference type="ARBA" id="ARBA00023163"/>
    </source>
</evidence>
<dbReference type="PROSITE" id="PS01360">
    <property type="entry name" value="ZF_MYND_1"/>
    <property type="match status" value="1"/>
</dbReference>
<protein>
    <submittedName>
        <fullName evidence="10">MYND finger protein</fullName>
    </submittedName>
</protein>
<keyword evidence="5" id="KW-0238">DNA-binding</keyword>
<evidence type="ECO:0000313" key="11">
    <source>
        <dbReference type="Proteomes" id="UP000030108"/>
    </source>
</evidence>
<accession>X8IZ27</accession>
<evidence type="ECO:0000313" key="10">
    <source>
        <dbReference type="EMBL" id="EUC54469.1"/>
    </source>
</evidence>
<keyword evidence="1" id="KW-0479">Metal-binding</keyword>
<dbReference type="PANTHER" id="PTHR10237">
    <property type="entry name" value="DEFORMED EPIDERMAL AUTOREGULATORY FACTOR 1 HOMOLOG SUPPRESSIN"/>
    <property type="match status" value="1"/>
</dbReference>